<dbReference type="PANTHER" id="PTHR30413">
    <property type="entry name" value="INNER MEMBRANE TRANSPORT PERMEASE"/>
    <property type="match status" value="1"/>
</dbReference>
<feature type="transmembrane region" description="Helical" evidence="9">
    <location>
        <begin position="170"/>
        <end position="191"/>
    </location>
</feature>
<evidence type="ECO:0000256" key="3">
    <source>
        <dbReference type="ARBA" id="ARBA00022448"/>
    </source>
</evidence>
<dbReference type="AlphaFoldDB" id="A0A557RLX8"/>
<protein>
    <recommendedName>
        <fullName evidence="9">Transport permease protein</fullName>
    </recommendedName>
</protein>
<gene>
    <name evidence="11" type="ORF">FPL11_00030</name>
</gene>
<evidence type="ECO:0000256" key="6">
    <source>
        <dbReference type="ARBA" id="ARBA00022989"/>
    </source>
</evidence>
<keyword evidence="4 9" id="KW-1003">Cell membrane</keyword>
<comment type="subcellular location">
    <subcellularLocation>
        <location evidence="9">Cell inner membrane</location>
        <topology evidence="9">Multi-pass membrane protein</topology>
    </subcellularLocation>
    <subcellularLocation>
        <location evidence="1">Cell membrane</location>
        <topology evidence="1">Multi-pass membrane protein</topology>
    </subcellularLocation>
</comment>
<feature type="transmembrane region" description="Helical" evidence="9">
    <location>
        <begin position="222"/>
        <end position="244"/>
    </location>
</feature>
<keyword evidence="7" id="KW-0762">Sugar transport</keyword>
<accession>A0A557RLX8</accession>
<keyword evidence="3 9" id="KW-0813">Transport</keyword>
<evidence type="ECO:0000256" key="4">
    <source>
        <dbReference type="ARBA" id="ARBA00022475"/>
    </source>
</evidence>
<dbReference type="PANTHER" id="PTHR30413:SF10">
    <property type="entry name" value="CAPSULE POLYSACCHARIDE EXPORT INNER-MEMBRANE PROTEIN CTRC"/>
    <property type="match status" value="1"/>
</dbReference>
<evidence type="ECO:0000256" key="2">
    <source>
        <dbReference type="ARBA" id="ARBA00007783"/>
    </source>
</evidence>
<feature type="transmembrane region" description="Helical" evidence="9">
    <location>
        <begin position="21"/>
        <end position="43"/>
    </location>
</feature>
<dbReference type="InterPro" id="IPR047817">
    <property type="entry name" value="ABC2_TM_bact-type"/>
</dbReference>
<dbReference type="RefSeq" id="WP_144233732.1">
    <property type="nucleotide sequence ID" value="NZ_VMKP01000001.1"/>
</dbReference>
<keyword evidence="12" id="KW-1185">Reference proteome</keyword>
<evidence type="ECO:0000256" key="7">
    <source>
        <dbReference type="ARBA" id="ARBA00023047"/>
    </source>
</evidence>
<feature type="transmembrane region" description="Helical" evidence="9">
    <location>
        <begin position="111"/>
        <end position="130"/>
    </location>
</feature>
<keyword evidence="5 9" id="KW-0812">Transmembrane</keyword>
<evidence type="ECO:0000256" key="9">
    <source>
        <dbReference type="RuleBase" id="RU361157"/>
    </source>
</evidence>
<dbReference type="GO" id="GO:0140359">
    <property type="term" value="F:ABC-type transporter activity"/>
    <property type="evidence" value="ECO:0007669"/>
    <property type="project" value="InterPro"/>
</dbReference>
<evidence type="ECO:0000313" key="11">
    <source>
        <dbReference type="EMBL" id="TVO66135.1"/>
    </source>
</evidence>
<keyword evidence="6 9" id="KW-1133">Transmembrane helix</keyword>
<dbReference type="Pfam" id="PF01061">
    <property type="entry name" value="ABC2_membrane"/>
    <property type="match status" value="1"/>
</dbReference>
<keyword evidence="7" id="KW-0625">Polysaccharide transport</keyword>
<dbReference type="GO" id="GO:0015920">
    <property type="term" value="P:lipopolysaccharide transport"/>
    <property type="evidence" value="ECO:0007669"/>
    <property type="project" value="TreeGrafter"/>
</dbReference>
<dbReference type="GO" id="GO:0005886">
    <property type="term" value="C:plasma membrane"/>
    <property type="evidence" value="ECO:0007669"/>
    <property type="project" value="UniProtKB-SubCell"/>
</dbReference>
<organism evidence="11 12">
    <name type="scientific">Spiribacter aquaticus</name>
    <dbReference type="NCBI Taxonomy" id="1935996"/>
    <lineage>
        <taxon>Bacteria</taxon>
        <taxon>Pseudomonadati</taxon>
        <taxon>Pseudomonadota</taxon>
        <taxon>Gammaproteobacteria</taxon>
        <taxon>Chromatiales</taxon>
        <taxon>Ectothiorhodospiraceae</taxon>
        <taxon>Spiribacter</taxon>
    </lineage>
</organism>
<evidence type="ECO:0000259" key="10">
    <source>
        <dbReference type="PROSITE" id="PS51012"/>
    </source>
</evidence>
<evidence type="ECO:0000256" key="8">
    <source>
        <dbReference type="ARBA" id="ARBA00023136"/>
    </source>
</evidence>
<feature type="transmembrane region" description="Helical" evidence="9">
    <location>
        <begin position="136"/>
        <end position="163"/>
    </location>
</feature>
<proteinExistence type="inferred from homology"/>
<evidence type="ECO:0000313" key="12">
    <source>
        <dbReference type="Proteomes" id="UP000316688"/>
    </source>
</evidence>
<evidence type="ECO:0000256" key="1">
    <source>
        <dbReference type="ARBA" id="ARBA00004651"/>
    </source>
</evidence>
<dbReference type="GO" id="GO:0015774">
    <property type="term" value="P:polysaccharide transport"/>
    <property type="evidence" value="ECO:0007669"/>
    <property type="project" value="UniProtKB-KW"/>
</dbReference>
<dbReference type="InterPro" id="IPR013525">
    <property type="entry name" value="ABC2_TM"/>
</dbReference>
<comment type="similarity">
    <text evidence="2 9">Belongs to the ABC-2 integral membrane protein family.</text>
</comment>
<sequence length="255" mass="28573">MTAAQLAHFTRQDLVDRYAGSALGAVWTIIFPLVNICVFIFVFSAIMRARLPGDYGAFAYSTYLIAGLTAWMAFSNTVSRATQSFIEKANIISRVPIALPELPLHVVISETVIYCVSLLIFGVFLVAIGYDFGPLLWLIIPIFALQQTAGYALGLILGMLNVFLRDVQQAVAVVLQLWFWFTPIVYVDTIIPESLRWALLLNPIYPVIDAYHEIIVYHRAPALIPLLAFAAGTLVLLVLGRWLFHRVERDLRDCL</sequence>
<feature type="transmembrane region" description="Helical" evidence="9">
    <location>
        <begin position="55"/>
        <end position="74"/>
    </location>
</feature>
<dbReference type="EMBL" id="VMKP01000001">
    <property type="protein sequence ID" value="TVO66135.1"/>
    <property type="molecule type" value="Genomic_DNA"/>
</dbReference>
<comment type="caution">
    <text evidence="11">The sequence shown here is derived from an EMBL/GenBank/DDBJ whole genome shotgun (WGS) entry which is preliminary data.</text>
</comment>
<feature type="domain" description="ABC transmembrane type-2" evidence="10">
    <location>
        <begin position="23"/>
        <end position="247"/>
    </location>
</feature>
<evidence type="ECO:0000256" key="5">
    <source>
        <dbReference type="ARBA" id="ARBA00022692"/>
    </source>
</evidence>
<keyword evidence="8 9" id="KW-0472">Membrane</keyword>
<name>A0A557RLX8_9GAMM</name>
<reference evidence="11 12" key="1">
    <citation type="submission" date="2019-07" db="EMBL/GenBank/DDBJ databases">
        <title>Reclasification of Spiribacter aquaticus.</title>
        <authorList>
            <person name="Leon M.J."/>
            <person name="Sanchez-Porro C."/>
            <person name="Ventosa A."/>
        </authorList>
    </citation>
    <scope>NUCLEOTIDE SEQUENCE [LARGE SCALE GENOMIC DNA]</scope>
    <source>
        <strain evidence="11 12">SP30</strain>
    </source>
</reference>
<dbReference type="Proteomes" id="UP000316688">
    <property type="component" value="Unassembled WGS sequence"/>
</dbReference>
<dbReference type="PROSITE" id="PS51012">
    <property type="entry name" value="ABC_TM2"/>
    <property type="match status" value="1"/>
</dbReference>